<dbReference type="FunFam" id="1.10.10.10:FF:000001">
    <property type="entry name" value="LysR family transcriptional regulator"/>
    <property type="match status" value="1"/>
</dbReference>
<organism evidence="6 7">
    <name type="scientific">Cohaesibacter marisflavi</name>
    <dbReference type="NCBI Taxonomy" id="655353"/>
    <lineage>
        <taxon>Bacteria</taxon>
        <taxon>Pseudomonadati</taxon>
        <taxon>Pseudomonadota</taxon>
        <taxon>Alphaproteobacteria</taxon>
        <taxon>Hyphomicrobiales</taxon>
        <taxon>Cohaesibacteraceae</taxon>
    </lineage>
</organism>
<dbReference type="STRING" id="655353.SAMN04488056_103255"/>
<dbReference type="Proteomes" id="UP000199236">
    <property type="component" value="Unassembled WGS sequence"/>
</dbReference>
<reference evidence="6 7" key="1">
    <citation type="submission" date="2016-10" db="EMBL/GenBank/DDBJ databases">
        <authorList>
            <person name="de Groot N.N."/>
        </authorList>
    </citation>
    <scope>NUCLEOTIDE SEQUENCE [LARGE SCALE GENOMIC DNA]</scope>
    <source>
        <strain evidence="6 7">CGMCC 1.9157</strain>
    </source>
</reference>
<dbReference type="InterPro" id="IPR050176">
    <property type="entry name" value="LTTR"/>
</dbReference>
<dbReference type="Pfam" id="PF00126">
    <property type="entry name" value="HTH_1"/>
    <property type="match status" value="1"/>
</dbReference>
<dbReference type="Pfam" id="PF03466">
    <property type="entry name" value="LysR_substrate"/>
    <property type="match status" value="1"/>
</dbReference>
<proteinExistence type="inferred from homology"/>
<dbReference type="Gene3D" id="1.10.10.10">
    <property type="entry name" value="Winged helix-like DNA-binding domain superfamily/Winged helix DNA-binding domain"/>
    <property type="match status" value="1"/>
</dbReference>
<dbReference type="PANTHER" id="PTHR30579:SF7">
    <property type="entry name" value="HTH-TYPE TRANSCRIPTIONAL REGULATOR LRHA-RELATED"/>
    <property type="match status" value="1"/>
</dbReference>
<evidence type="ECO:0000256" key="1">
    <source>
        <dbReference type="ARBA" id="ARBA00009437"/>
    </source>
</evidence>
<dbReference type="AlphaFoldDB" id="A0A1I5EMV9"/>
<dbReference type="GO" id="GO:0003700">
    <property type="term" value="F:DNA-binding transcription factor activity"/>
    <property type="evidence" value="ECO:0007669"/>
    <property type="project" value="InterPro"/>
</dbReference>
<dbReference type="PROSITE" id="PS50931">
    <property type="entry name" value="HTH_LYSR"/>
    <property type="match status" value="1"/>
</dbReference>
<protein>
    <submittedName>
        <fullName evidence="6">DNA-binding transcriptional regulator, LysR family</fullName>
    </submittedName>
</protein>
<evidence type="ECO:0000256" key="3">
    <source>
        <dbReference type="ARBA" id="ARBA00023125"/>
    </source>
</evidence>
<dbReference type="OrthoDB" id="1631201at2"/>
<evidence type="ECO:0000256" key="4">
    <source>
        <dbReference type="ARBA" id="ARBA00023163"/>
    </source>
</evidence>
<dbReference type="PANTHER" id="PTHR30579">
    <property type="entry name" value="TRANSCRIPTIONAL REGULATOR"/>
    <property type="match status" value="1"/>
</dbReference>
<keyword evidence="2" id="KW-0805">Transcription regulation</keyword>
<sequence>MNALLDLDQLRTFIAIAETGSFTKAAEQVNKTQSAVSMQMRRLEERVGQTIFVRDGRQSRVTDTGLRLLDYARRMLSLNAETIAAFSSDAMSGKVRLGLPDDYAPRLLPTVLASFATTHPNIEIEVVCEQSSCIHRRIQDGRLDLGIVTHGNRTQERNGRIIRSEPLLWVSSAHHSVHCQATIPLALGTKTCTWRAAATEALSKAGKKYRIAYVSSSAAAHTGAVMAGLAISVLPESALTSDMRVLGEREGFPEMKHCDIALLRSENARDRIHNALAAHIVNALDNVSGGAALAAE</sequence>
<evidence type="ECO:0000313" key="7">
    <source>
        <dbReference type="Proteomes" id="UP000199236"/>
    </source>
</evidence>
<feature type="domain" description="HTH lysR-type" evidence="5">
    <location>
        <begin position="5"/>
        <end position="62"/>
    </location>
</feature>
<dbReference type="SUPFAM" id="SSF46785">
    <property type="entry name" value="Winged helix' DNA-binding domain"/>
    <property type="match status" value="1"/>
</dbReference>
<dbReference type="InterPro" id="IPR000847">
    <property type="entry name" value="LysR_HTH_N"/>
</dbReference>
<evidence type="ECO:0000313" key="6">
    <source>
        <dbReference type="EMBL" id="SFO12686.1"/>
    </source>
</evidence>
<dbReference type="PRINTS" id="PR00039">
    <property type="entry name" value="HTHLYSR"/>
</dbReference>
<evidence type="ECO:0000256" key="2">
    <source>
        <dbReference type="ARBA" id="ARBA00023015"/>
    </source>
</evidence>
<dbReference type="Gene3D" id="3.40.190.10">
    <property type="entry name" value="Periplasmic binding protein-like II"/>
    <property type="match status" value="2"/>
</dbReference>
<keyword evidence="4" id="KW-0804">Transcription</keyword>
<evidence type="ECO:0000259" key="5">
    <source>
        <dbReference type="PROSITE" id="PS50931"/>
    </source>
</evidence>
<dbReference type="RefSeq" id="WP_090071296.1">
    <property type="nucleotide sequence ID" value="NZ_FOVR01000003.1"/>
</dbReference>
<dbReference type="InterPro" id="IPR036388">
    <property type="entry name" value="WH-like_DNA-bd_sf"/>
</dbReference>
<dbReference type="InterPro" id="IPR036390">
    <property type="entry name" value="WH_DNA-bd_sf"/>
</dbReference>
<dbReference type="InterPro" id="IPR005119">
    <property type="entry name" value="LysR_subst-bd"/>
</dbReference>
<gene>
    <name evidence="6" type="ORF">SAMN04488056_103255</name>
</gene>
<accession>A0A1I5EMV9</accession>
<dbReference type="EMBL" id="FOVR01000003">
    <property type="protein sequence ID" value="SFO12686.1"/>
    <property type="molecule type" value="Genomic_DNA"/>
</dbReference>
<dbReference type="SUPFAM" id="SSF53850">
    <property type="entry name" value="Periplasmic binding protein-like II"/>
    <property type="match status" value="1"/>
</dbReference>
<dbReference type="GO" id="GO:0003677">
    <property type="term" value="F:DNA binding"/>
    <property type="evidence" value="ECO:0007669"/>
    <property type="project" value="UniProtKB-KW"/>
</dbReference>
<name>A0A1I5EMV9_9HYPH</name>
<keyword evidence="3 6" id="KW-0238">DNA-binding</keyword>
<comment type="similarity">
    <text evidence="1">Belongs to the LysR transcriptional regulatory family.</text>
</comment>
<keyword evidence="7" id="KW-1185">Reference proteome</keyword>